<feature type="compositionally biased region" description="Basic residues" evidence="1">
    <location>
        <begin position="28"/>
        <end position="38"/>
    </location>
</feature>
<evidence type="ECO:0000313" key="2">
    <source>
        <dbReference type="EMBL" id="CAF3347140.1"/>
    </source>
</evidence>
<feature type="compositionally biased region" description="Low complexity" evidence="1">
    <location>
        <begin position="68"/>
        <end position="85"/>
    </location>
</feature>
<dbReference type="EMBL" id="CAJNYT010000396">
    <property type="protein sequence ID" value="CAF3347140.1"/>
    <property type="molecule type" value="Genomic_DNA"/>
</dbReference>
<organism evidence="2 3">
    <name type="scientific">Rotaria socialis</name>
    <dbReference type="NCBI Taxonomy" id="392032"/>
    <lineage>
        <taxon>Eukaryota</taxon>
        <taxon>Metazoa</taxon>
        <taxon>Spiralia</taxon>
        <taxon>Gnathifera</taxon>
        <taxon>Rotifera</taxon>
        <taxon>Eurotatoria</taxon>
        <taxon>Bdelloidea</taxon>
        <taxon>Philodinida</taxon>
        <taxon>Philodinidae</taxon>
        <taxon>Rotaria</taxon>
    </lineage>
</organism>
<gene>
    <name evidence="2" type="ORF">GRG538_LOCUS5171</name>
</gene>
<sequence length="214" mass="23770">MGIITRSKSIGLTAIVTSSPASPPIKHNNTKLRSRAKSRSTAYRSASPSPINLRHNQSKSTTLKRSKTALSTRSNSSSSSSLSSLQAMSQSSSSSSTISIDSISSGLNNLSLNNTSTFLTSISSSEINHLPQPSEITVIKSIRSKCQLFMRGYTYQIKVIQKHEIRWTEYFRFEYLPLYVPNILYFFVPNIGHFLFRTSVILCSEHPVFSVPNI</sequence>
<protein>
    <submittedName>
        <fullName evidence="2">Uncharacterized protein</fullName>
    </submittedName>
</protein>
<feature type="region of interest" description="Disordered" evidence="1">
    <location>
        <begin position="17"/>
        <end position="85"/>
    </location>
</feature>
<feature type="compositionally biased region" description="Polar residues" evidence="1">
    <location>
        <begin position="39"/>
        <end position="61"/>
    </location>
</feature>
<comment type="caution">
    <text evidence="2">The sequence shown here is derived from an EMBL/GenBank/DDBJ whole genome shotgun (WGS) entry which is preliminary data.</text>
</comment>
<reference evidence="2" key="1">
    <citation type="submission" date="2021-02" db="EMBL/GenBank/DDBJ databases">
        <authorList>
            <person name="Nowell W R."/>
        </authorList>
    </citation>
    <scope>NUCLEOTIDE SEQUENCE</scope>
</reference>
<dbReference type="AlphaFoldDB" id="A0A817VI59"/>
<accession>A0A817VI59</accession>
<dbReference type="Proteomes" id="UP000663872">
    <property type="component" value="Unassembled WGS sequence"/>
</dbReference>
<evidence type="ECO:0000313" key="3">
    <source>
        <dbReference type="Proteomes" id="UP000663872"/>
    </source>
</evidence>
<name>A0A817VI59_9BILA</name>
<evidence type="ECO:0000256" key="1">
    <source>
        <dbReference type="SAM" id="MobiDB-lite"/>
    </source>
</evidence>
<proteinExistence type="predicted"/>